<name>A0ABU1FAS8_9RHOB</name>
<proteinExistence type="predicted"/>
<feature type="region of interest" description="Disordered" evidence="1">
    <location>
        <begin position="1"/>
        <end position="224"/>
    </location>
</feature>
<feature type="region of interest" description="Disordered" evidence="1">
    <location>
        <begin position="267"/>
        <end position="308"/>
    </location>
</feature>
<sequence>MADQRYTRNWNEDERDYGPGRGGARMRGERADAYRQRDYDDFRERDDYDMRGGRDESRGRGPSLRQPERPWEDDRDMRSRDREWQQDEGHAYGFVRHEQGRGARDEREDGGRGWSSGGERGRYGEGDRGRGDRMWSGGGAGMSGRRNEMGGQMGGQQRGFGGDWGQGQGGQGQQRSGATGIPGQGPQMTGAGLRGKGPKGYSRGDDRIREDVCDRLSDDDDVDASNISVRVSNGEVTLDGHVASRWEKRAAEDCVEQCSGVKHVQNNLRVKEASSSNDAGSDEGASASGGQGGAGQQNQQANKARKDT</sequence>
<gene>
    <name evidence="3" type="ORF">RGD00_13080</name>
</gene>
<dbReference type="InterPro" id="IPR051686">
    <property type="entry name" value="Lipoprotein_DolP"/>
</dbReference>
<reference evidence="3 4" key="1">
    <citation type="submission" date="2023-09" db="EMBL/GenBank/DDBJ databases">
        <title>Xinfangfangia sedmenti sp. nov., isolated the sedment.</title>
        <authorList>
            <person name="Xu L."/>
        </authorList>
    </citation>
    <scope>NUCLEOTIDE SEQUENCE [LARGE SCALE GENOMIC DNA]</scope>
    <source>
        <strain evidence="3 4">LG-4</strain>
    </source>
</reference>
<accession>A0ABU1FAS8</accession>
<evidence type="ECO:0000256" key="1">
    <source>
        <dbReference type="SAM" id="MobiDB-lite"/>
    </source>
</evidence>
<feature type="domain" description="BON" evidence="2">
    <location>
        <begin position="204"/>
        <end position="272"/>
    </location>
</feature>
<dbReference type="PANTHER" id="PTHR34606">
    <property type="entry name" value="BON DOMAIN-CONTAINING PROTEIN"/>
    <property type="match status" value="1"/>
</dbReference>
<dbReference type="RefSeq" id="WP_310457783.1">
    <property type="nucleotide sequence ID" value="NZ_JAVKPH010000014.1"/>
</dbReference>
<feature type="compositionally biased region" description="Basic and acidic residues" evidence="1">
    <location>
        <begin position="202"/>
        <end position="216"/>
    </location>
</feature>
<dbReference type="EMBL" id="JAVKPH010000014">
    <property type="protein sequence ID" value="MDR5653544.1"/>
    <property type="molecule type" value="Genomic_DNA"/>
</dbReference>
<keyword evidence="4" id="KW-1185">Reference proteome</keyword>
<evidence type="ECO:0000313" key="3">
    <source>
        <dbReference type="EMBL" id="MDR5653544.1"/>
    </source>
</evidence>
<dbReference type="Pfam" id="PF04972">
    <property type="entry name" value="BON"/>
    <property type="match status" value="1"/>
</dbReference>
<dbReference type="PANTHER" id="PTHR34606:SF15">
    <property type="entry name" value="BON DOMAIN-CONTAINING PROTEIN"/>
    <property type="match status" value="1"/>
</dbReference>
<protein>
    <submittedName>
        <fullName evidence="3">BON domain-containing protein</fullName>
    </submittedName>
</protein>
<dbReference type="Proteomes" id="UP001247754">
    <property type="component" value="Unassembled WGS sequence"/>
</dbReference>
<dbReference type="InterPro" id="IPR014004">
    <property type="entry name" value="Transpt-assoc_nodulatn_dom_bac"/>
</dbReference>
<organism evidence="3 4">
    <name type="scientific">Ruixingdingia sedimenti</name>
    <dbReference type="NCBI Taxonomy" id="3073604"/>
    <lineage>
        <taxon>Bacteria</taxon>
        <taxon>Pseudomonadati</taxon>
        <taxon>Pseudomonadota</taxon>
        <taxon>Alphaproteobacteria</taxon>
        <taxon>Rhodobacterales</taxon>
        <taxon>Paracoccaceae</taxon>
        <taxon>Ruixingdingia</taxon>
    </lineage>
</organism>
<dbReference type="Gene3D" id="3.30.1340.30">
    <property type="match status" value="1"/>
</dbReference>
<feature type="compositionally biased region" description="Gly residues" evidence="1">
    <location>
        <begin position="151"/>
        <end position="172"/>
    </location>
</feature>
<feature type="compositionally biased region" description="Basic and acidic residues" evidence="1">
    <location>
        <begin position="119"/>
        <end position="133"/>
    </location>
</feature>
<comment type="caution">
    <text evidence="3">The sequence shown here is derived from an EMBL/GenBank/DDBJ whole genome shotgun (WGS) entry which is preliminary data.</text>
</comment>
<evidence type="ECO:0000313" key="4">
    <source>
        <dbReference type="Proteomes" id="UP001247754"/>
    </source>
</evidence>
<feature type="compositionally biased region" description="Basic and acidic residues" evidence="1">
    <location>
        <begin position="26"/>
        <end position="59"/>
    </location>
</feature>
<evidence type="ECO:0000259" key="2">
    <source>
        <dbReference type="PROSITE" id="PS50914"/>
    </source>
</evidence>
<feature type="compositionally biased region" description="Basic and acidic residues" evidence="1">
    <location>
        <begin position="66"/>
        <end position="111"/>
    </location>
</feature>
<dbReference type="PROSITE" id="PS50914">
    <property type="entry name" value="BON"/>
    <property type="match status" value="1"/>
</dbReference>
<feature type="compositionally biased region" description="Low complexity" evidence="1">
    <location>
        <begin position="273"/>
        <end position="286"/>
    </location>
</feature>
<dbReference type="InterPro" id="IPR007055">
    <property type="entry name" value="BON_dom"/>
</dbReference>
<dbReference type="SMART" id="SM00749">
    <property type="entry name" value="BON"/>
    <property type="match status" value="1"/>
</dbReference>